<feature type="signal peptide" evidence="1">
    <location>
        <begin position="1"/>
        <end position="20"/>
    </location>
</feature>
<name>W8VX09_9FLAO</name>
<dbReference type="HOGENOM" id="CLU_107087_3_0_10"/>
<evidence type="ECO:0000313" key="2">
    <source>
        <dbReference type="EMBL" id="BAO55187.1"/>
    </source>
</evidence>
<dbReference type="RefSeq" id="WP_052476755.1">
    <property type="nucleotide sequence ID" value="NZ_AP014548.1"/>
</dbReference>
<sequence>MKKILYPIVLLMGISTLAHTVPKESVSIEPFRFHESEINQFHKYYLSVSNVSYSSKAKALQMVSRYFIDDLEDVLNERLDKKLTLGNADELEELKPVLDRYFSKRMVVSIDGKATTPKILGAEYDADQIKIYIEIPAATSPKTVELSNKALFELFPEQKNLTHFKIKEERKSILNSADTPVDRAKF</sequence>
<feature type="chain" id="PRO_5004916108" evidence="1">
    <location>
        <begin position="21"/>
        <end position="186"/>
    </location>
</feature>
<dbReference type="AlphaFoldDB" id="W8VX09"/>
<dbReference type="Proteomes" id="UP000031760">
    <property type="component" value="Chromosome"/>
</dbReference>
<dbReference type="EMBL" id="AP014548">
    <property type="protein sequence ID" value="BAO55187.1"/>
    <property type="molecule type" value="Genomic_DNA"/>
</dbReference>
<gene>
    <name evidence="2" type="ORF">NMS_1178</name>
</gene>
<proteinExistence type="predicted"/>
<evidence type="ECO:0000313" key="3">
    <source>
        <dbReference type="Proteomes" id="UP000031760"/>
    </source>
</evidence>
<evidence type="ECO:0000256" key="1">
    <source>
        <dbReference type="SAM" id="SignalP"/>
    </source>
</evidence>
<dbReference type="InterPro" id="IPR046525">
    <property type="entry name" value="DUF6702"/>
</dbReference>
<reference evidence="2 3" key="1">
    <citation type="journal article" date="2014" name="Proc. Natl. Acad. Sci. U.S.A.">
        <title>Functional characterization of flavobacteria rhodopsins reveals a unique class of light-driven chloride pump in bacteria.</title>
        <authorList>
            <person name="Yoshizawa S."/>
            <person name="Kumagai Y."/>
            <person name="Kim H."/>
            <person name="Ogura Y."/>
            <person name="Hayashi T."/>
            <person name="Iwasaki W."/>
            <person name="DeLong E.F."/>
            <person name="Kogure K."/>
        </authorList>
    </citation>
    <scope>NUCLEOTIDE SEQUENCE [LARGE SCALE GENOMIC DNA]</scope>
    <source>
        <strain evidence="2 3">S1-08</strain>
    </source>
</reference>
<dbReference type="OrthoDB" id="5735516at2"/>
<accession>W8VX09</accession>
<protein>
    <submittedName>
        <fullName evidence="2">Uncharacterized protein</fullName>
    </submittedName>
</protein>
<keyword evidence="1" id="KW-0732">Signal</keyword>
<organism evidence="2 3">
    <name type="scientific">Nonlabens marinus S1-08</name>
    <dbReference type="NCBI Taxonomy" id="1454201"/>
    <lineage>
        <taxon>Bacteria</taxon>
        <taxon>Pseudomonadati</taxon>
        <taxon>Bacteroidota</taxon>
        <taxon>Flavobacteriia</taxon>
        <taxon>Flavobacteriales</taxon>
        <taxon>Flavobacteriaceae</taxon>
        <taxon>Nonlabens</taxon>
    </lineage>
</organism>
<dbReference type="STRING" id="1454201.NMS_1178"/>
<dbReference type="KEGG" id="nmf:NMS_1178"/>
<keyword evidence="3" id="KW-1185">Reference proteome</keyword>
<dbReference type="Pfam" id="PF20420">
    <property type="entry name" value="DUF6702"/>
    <property type="match status" value="1"/>
</dbReference>